<dbReference type="Gene3D" id="3.40.50.300">
    <property type="entry name" value="P-loop containing nucleotide triphosphate hydrolases"/>
    <property type="match status" value="1"/>
</dbReference>
<feature type="domain" description="ABC transporter" evidence="5">
    <location>
        <begin position="6"/>
        <end position="231"/>
    </location>
</feature>
<evidence type="ECO:0000256" key="4">
    <source>
        <dbReference type="ARBA" id="ARBA00022840"/>
    </source>
</evidence>
<protein>
    <submittedName>
        <fullName evidence="6">ATP-binding cassette domain-containing protein</fullName>
    </submittedName>
</protein>
<dbReference type="PROSITE" id="PS50893">
    <property type="entry name" value="ABC_TRANSPORTER_2"/>
    <property type="match status" value="1"/>
</dbReference>
<dbReference type="SUPFAM" id="SSF52540">
    <property type="entry name" value="P-loop containing nucleoside triphosphate hydrolases"/>
    <property type="match status" value="1"/>
</dbReference>
<evidence type="ECO:0000313" key="6">
    <source>
        <dbReference type="EMBL" id="NJP43503.1"/>
    </source>
</evidence>
<dbReference type="EMBL" id="JAATEJ010000005">
    <property type="protein sequence ID" value="NJP43503.1"/>
    <property type="molecule type" value="Genomic_DNA"/>
</dbReference>
<keyword evidence="3" id="KW-0547">Nucleotide-binding</keyword>
<evidence type="ECO:0000256" key="3">
    <source>
        <dbReference type="ARBA" id="ARBA00022741"/>
    </source>
</evidence>
<gene>
    <name evidence="6" type="ORF">HCN08_08835</name>
</gene>
<dbReference type="InterPro" id="IPR003593">
    <property type="entry name" value="AAA+_ATPase"/>
</dbReference>
<sequence>MSTPGIVVAGLRKRYGGTLALDGLSFTVRPGVVTGLVGPNGAGKSTAMRVILGLDAVDEGTALIGGTPYRSLRRPLSHVGSLLDAAALHPARSGRGHLLWLAHAQGLAARRVDQVIEQVGLAPAARRKAGGYSLGMRQRLGIAAALLGDPPIIMLDEPFNGMDPDGIVWMRGFLRSSAAQGRAVLVSSHLMGEMQDTADHLVVVGRGRAIADAGMADLLSAASRNRVAVRTTAAAHAARVLAHAGASVAASGRDTLAVSGLAAERIVALLTRSAVPFSEVSAHRATLEDVYLELTGGAAEFRAAPPAEVSR</sequence>
<organism evidence="6 7">
    <name type="scientific">Actinacidiphila epipremni</name>
    <dbReference type="NCBI Taxonomy" id="2053013"/>
    <lineage>
        <taxon>Bacteria</taxon>
        <taxon>Bacillati</taxon>
        <taxon>Actinomycetota</taxon>
        <taxon>Actinomycetes</taxon>
        <taxon>Kitasatosporales</taxon>
        <taxon>Streptomycetaceae</taxon>
        <taxon>Actinacidiphila</taxon>
    </lineage>
</organism>
<dbReference type="GO" id="GO:0005524">
    <property type="term" value="F:ATP binding"/>
    <property type="evidence" value="ECO:0007669"/>
    <property type="project" value="UniProtKB-KW"/>
</dbReference>
<dbReference type="Proteomes" id="UP000734511">
    <property type="component" value="Unassembled WGS sequence"/>
</dbReference>
<evidence type="ECO:0000256" key="2">
    <source>
        <dbReference type="ARBA" id="ARBA00022448"/>
    </source>
</evidence>
<dbReference type="PANTHER" id="PTHR43335">
    <property type="entry name" value="ABC TRANSPORTER, ATP-BINDING PROTEIN"/>
    <property type="match status" value="1"/>
</dbReference>
<evidence type="ECO:0000256" key="1">
    <source>
        <dbReference type="ARBA" id="ARBA00005417"/>
    </source>
</evidence>
<dbReference type="PROSITE" id="PS00211">
    <property type="entry name" value="ABC_TRANSPORTER_1"/>
    <property type="match status" value="1"/>
</dbReference>
<keyword evidence="4 6" id="KW-0067">ATP-binding</keyword>
<evidence type="ECO:0000313" key="7">
    <source>
        <dbReference type="Proteomes" id="UP000734511"/>
    </source>
</evidence>
<comment type="caution">
    <text evidence="6">The sequence shown here is derived from an EMBL/GenBank/DDBJ whole genome shotgun (WGS) entry which is preliminary data.</text>
</comment>
<dbReference type="RefSeq" id="WP_167982381.1">
    <property type="nucleotide sequence ID" value="NZ_JAATEJ010000005.1"/>
</dbReference>
<keyword evidence="7" id="KW-1185">Reference proteome</keyword>
<proteinExistence type="inferred from homology"/>
<dbReference type="InterPro" id="IPR017871">
    <property type="entry name" value="ABC_transporter-like_CS"/>
</dbReference>
<dbReference type="InterPro" id="IPR027417">
    <property type="entry name" value="P-loop_NTPase"/>
</dbReference>
<dbReference type="PANTHER" id="PTHR43335:SF4">
    <property type="entry name" value="ABC TRANSPORTER, ATP-BINDING PROTEIN"/>
    <property type="match status" value="1"/>
</dbReference>
<accession>A0ABX0ZI54</accession>
<name>A0ABX0ZI54_9ACTN</name>
<comment type="similarity">
    <text evidence="1">Belongs to the ABC transporter superfamily.</text>
</comment>
<keyword evidence="2" id="KW-0813">Transport</keyword>
<dbReference type="SMART" id="SM00382">
    <property type="entry name" value="AAA"/>
    <property type="match status" value="1"/>
</dbReference>
<dbReference type="InterPro" id="IPR003439">
    <property type="entry name" value="ABC_transporter-like_ATP-bd"/>
</dbReference>
<dbReference type="Pfam" id="PF00005">
    <property type="entry name" value="ABC_tran"/>
    <property type="match status" value="1"/>
</dbReference>
<reference evidence="6 7" key="1">
    <citation type="submission" date="2020-03" db="EMBL/GenBank/DDBJ databases">
        <title>WGS of actinomycetes isolated from Thailand.</title>
        <authorList>
            <person name="Thawai C."/>
        </authorList>
    </citation>
    <scope>NUCLEOTIDE SEQUENCE [LARGE SCALE GENOMIC DNA]</scope>
    <source>
        <strain evidence="6 7">PRB2-1</strain>
    </source>
</reference>
<evidence type="ECO:0000259" key="5">
    <source>
        <dbReference type="PROSITE" id="PS50893"/>
    </source>
</evidence>